<organism evidence="3 4">
    <name type="scientific">Halogeometricum pallidum JCM 14848</name>
    <dbReference type="NCBI Taxonomy" id="1227487"/>
    <lineage>
        <taxon>Archaea</taxon>
        <taxon>Methanobacteriati</taxon>
        <taxon>Methanobacteriota</taxon>
        <taxon>Stenosarchaea group</taxon>
        <taxon>Halobacteria</taxon>
        <taxon>Halobacteriales</taxon>
        <taxon>Haloferacaceae</taxon>
        <taxon>Halogeometricum</taxon>
    </lineage>
</organism>
<dbReference type="PROSITE" id="PS51186">
    <property type="entry name" value="GNAT"/>
    <property type="match status" value="1"/>
</dbReference>
<evidence type="ECO:0000259" key="2">
    <source>
        <dbReference type="PROSITE" id="PS51186"/>
    </source>
</evidence>
<accession>M0DIG8</accession>
<dbReference type="InterPro" id="IPR050769">
    <property type="entry name" value="NAT_camello-type"/>
</dbReference>
<dbReference type="PATRIC" id="fig|1227487.5.peg.17"/>
<dbReference type="Pfam" id="PF00583">
    <property type="entry name" value="Acetyltransf_1"/>
    <property type="match status" value="1"/>
</dbReference>
<evidence type="ECO:0000313" key="4">
    <source>
        <dbReference type="Proteomes" id="UP000011513"/>
    </source>
</evidence>
<dbReference type="SUPFAM" id="SSF55729">
    <property type="entry name" value="Acyl-CoA N-acyltransferases (Nat)"/>
    <property type="match status" value="1"/>
</dbReference>
<dbReference type="CDD" id="cd04301">
    <property type="entry name" value="NAT_SF"/>
    <property type="match status" value="1"/>
</dbReference>
<comment type="caution">
    <text evidence="3">The sequence shown here is derived from an EMBL/GenBank/DDBJ whole genome shotgun (WGS) entry which is preliminary data.</text>
</comment>
<keyword evidence="1 3" id="KW-0808">Transferase</keyword>
<dbReference type="InParanoid" id="M0DIG8"/>
<dbReference type="Proteomes" id="UP000011513">
    <property type="component" value="Unassembled WGS sequence"/>
</dbReference>
<dbReference type="PANTHER" id="PTHR13947:SF37">
    <property type="entry name" value="LD18367P"/>
    <property type="match status" value="1"/>
</dbReference>
<protein>
    <submittedName>
        <fullName evidence="3">Acetyltransferase</fullName>
    </submittedName>
</protein>
<dbReference type="Gene3D" id="3.40.630.30">
    <property type="match status" value="1"/>
</dbReference>
<dbReference type="AlphaFoldDB" id="M0DIG8"/>
<evidence type="ECO:0000313" key="3">
    <source>
        <dbReference type="EMBL" id="ELZ35301.1"/>
    </source>
</evidence>
<keyword evidence="4" id="KW-1185">Reference proteome</keyword>
<dbReference type="PANTHER" id="PTHR13947">
    <property type="entry name" value="GNAT FAMILY N-ACETYLTRANSFERASE"/>
    <property type="match status" value="1"/>
</dbReference>
<dbReference type="GO" id="GO:0008080">
    <property type="term" value="F:N-acetyltransferase activity"/>
    <property type="evidence" value="ECO:0007669"/>
    <property type="project" value="InterPro"/>
</dbReference>
<dbReference type="InterPro" id="IPR016181">
    <property type="entry name" value="Acyl_CoA_acyltransferase"/>
</dbReference>
<name>M0DIG8_HALPD</name>
<reference evidence="3 4" key="1">
    <citation type="journal article" date="2014" name="PLoS Genet.">
        <title>Phylogenetically driven sequencing of extremely halophilic archaea reveals strategies for static and dynamic osmo-response.</title>
        <authorList>
            <person name="Becker E.A."/>
            <person name="Seitzer P.M."/>
            <person name="Tritt A."/>
            <person name="Larsen D."/>
            <person name="Krusor M."/>
            <person name="Yao A.I."/>
            <person name="Wu D."/>
            <person name="Madern D."/>
            <person name="Eisen J.A."/>
            <person name="Darling A.E."/>
            <person name="Facciotti M.T."/>
        </authorList>
    </citation>
    <scope>NUCLEOTIDE SEQUENCE [LARGE SCALE GENOMIC DNA]</scope>
    <source>
        <strain evidence="3 4">JCM 14848</strain>
    </source>
</reference>
<dbReference type="InterPro" id="IPR000182">
    <property type="entry name" value="GNAT_dom"/>
</dbReference>
<feature type="domain" description="N-acetyltransferase" evidence="2">
    <location>
        <begin position="13"/>
        <end position="180"/>
    </location>
</feature>
<proteinExistence type="predicted"/>
<dbReference type="EMBL" id="AOIV01000001">
    <property type="protein sequence ID" value="ELZ35301.1"/>
    <property type="molecule type" value="Genomic_DNA"/>
</dbReference>
<gene>
    <name evidence="3" type="ORF">C474_00085</name>
</gene>
<dbReference type="eggNOG" id="arCOG00834">
    <property type="taxonomic scope" value="Archaea"/>
</dbReference>
<evidence type="ECO:0000256" key="1">
    <source>
        <dbReference type="ARBA" id="ARBA00022679"/>
    </source>
</evidence>
<sequence length="180" mass="20239">MSLSADDEPMTDATIRPYERDDAERLWQLKRGFELGIGEDTGPADKAEAYEAKLTDGYRERWLDWVDRCVDEDAACVNVAVAGAESETADAELVGYSFLLPESLSFVWDAAVLNEIFVAPERRGSGVADGLMDAAVDCAREQDLPLDRMVLDVDRENDRAQSFYERYGFEHWGEMVARDL</sequence>